<dbReference type="InterPro" id="IPR027417">
    <property type="entry name" value="P-loop_NTPase"/>
</dbReference>
<dbReference type="PANTHER" id="PTHR12697">
    <property type="entry name" value="PBS LYASE HEAT-LIKE PROTEIN"/>
    <property type="match status" value="1"/>
</dbReference>
<dbReference type="Gene3D" id="3.40.50.300">
    <property type="entry name" value="P-loop containing nucleotide triphosphate hydrolases"/>
    <property type="match status" value="1"/>
</dbReference>
<dbReference type="Pfam" id="PF05729">
    <property type="entry name" value="NACHT"/>
    <property type="match status" value="1"/>
</dbReference>
<keyword evidence="3" id="KW-0605">Phycobilisome</keyword>
<keyword evidence="4" id="KW-0456">Lyase</keyword>
<feature type="domain" description="NACHT" evidence="5">
    <location>
        <begin position="288"/>
        <end position="413"/>
    </location>
</feature>
<dbReference type="InterPro" id="IPR004155">
    <property type="entry name" value="PBS_lyase_HEAT"/>
</dbReference>
<dbReference type="Pfam" id="PF22734">
    <property type="entry name" value="NNH2"/>
    <property type="match status" value="1"/>
</dbReference>
<dbReference type="PROSITE" id="PS50837">
    <property type="entry name" value="NACHT"/>
    <property type="match status" value="1"/>
</dbReference>
<comment type="similarity">
    <text evidence="1">Belongs to the CpcE/RpcE/PecE family.</text>
</comment>
<evidence type="ECO:0000256" key="3">
    <source>
        <dbReference type="ARBA" id="ARBA00022738"/>
    </source>
</evidence>
<keyword evidence="2" id="KW-0042">Antenna complex</keyword>
<evidence type="ECO:0000259" key="5">
    <source>
        <dbReference type="PROSITE" id="PS50837"/>
    </source>
</evidence>
<evidence type="ECO:0000256" key="4">
    <source>
        <dbReference type="ARBA" id="ARBA00023239"/>
    </source>
</evidence>
<reference evidence="6 7" key="1">
    <citation type="journal article" date="2020" name="ISME J.">
        <title>Comparative genomics reveals insights into cyanobacterial evolution and habitat adaptation.</title>
        <authorList>
            <person name="Chen M.Y."/>
            <person name="Teng W.K."/>
            <person name="Zhao L."/>
            <person name="Hu C.X."/>
            <person name="Zhou Y.K."/>
            <person name="Han B.P."/>
            <person name="Song L.R."/>
            <person name="Shu W.S."/>
        </authorList>
    </citation>
    <scope>NUCLEOTIDE SEQUENCE [LARGE SCALE GENOMIC DNA]</scope>
    <source>
        <strain evidence="6 7">FACHB-119</strain>
    </source>
</reference>
<dbReference type="PANTHER" id="PTHR12697:SF5">
    <property type="entry name" value="DEOXYHYPUSINE HYDROXYLASE"/>
    <property type="match status" value="1"/>
</dbReference>
<dbReference type="EMBL" id="JACJSG010000027">
    <property type="protein sequence ID" value="MBD2502734.1"/>
    <property type="molecule type" value="Genomic_DNA"/>
</dbReference>
<evidence type="ECO:0000256" key="1">
    <source>
        <dbReference type="ARBA" id="ARBA00009299"/>
    </source>
</evidence>
<dbReference type="Pfam" id="PF13646">
    <property type="entry name" value="HEAT_2"/>
    <property type="match status" value="3"/>
</dbReference>
<comment type="caution">
    <text evidence="6">The sequence shown here is derived from an EMBL/GenBank/DDBJ whole genome shotgun (WGS) entry which is preliminary data.</text>
</comment>
<dbReference type="Gene3D" id="1.25.10.10">
    <property type="entry name" value="Leucine-rich Repeat Variant"/>
    <property type="match status" value="3"/>
</dbReference>
<evidence type="ECO:0000313" key="6">
    <source>
        <dbReference type="EMBL" id="MBD2502734.1"/>
    </source>
</evidence>
<evidence type="ECO:0000313" key="7">
    <source>
        <dbReference type="Proteomes" id="UP000661112"/>
    </source>
</evidence>
<sequence>MMLDWLAVWGVTQAVGFAFKSIFEDLAKDAVKDWAKDLLKSVPNNILQKLQKEDVEIAAGTALKEFLQLMQQELEDADLEEAELQKYTRPLSIFIHNKTLQNILSLPFKPDCQVINAQSLAKVWYENNLPPLPQDFDWERLAKRYLKKVKAIIRESDKLRPILDSQHLEDIRESLQQIATIPTKFDLLGYQEALRERYGNLKLDSLDTSGYAYNELKLWQMFIVQNVREVHQVVPQVHELPKEHLKQLKESNQVEDISVDELAYYKQAYINQPSVSVLDVINNRQSYQYMVILGDPGSGKSTLLQFLALNWAETPLGNAISQPLPLLIELRTYMRRLENNECSNFIDFFDKSSGIVHHLNQHKLHEQLKTGNALVMFDGLDEVFEPGQREDIITDIHRFTNEYPDVRVIVTSRVIGYKPQRLRDAEFRHFMLQDLEVEQIQDFIHRWHELTFSDAGDRRRKKERLHRAIDTSYAIAELAGNPLLLTMMAILNRNQDLPRDRATLYEQASRVLLHQWDVERALVEDYRLDPKTIDYKDKQAMLRQVAYHMQTSAKGLAGNLISTSDLEKILIRYLKNIEFDQPIIVARVMINQLRTRNFMLSYLGADYYAFVHRTFLEYFCAWEFVWQFKETQTLSIHDLNQEVFGKHWRDETWHEILRLITAMIEPRFVCEIIEYLMAQNGEQDKFINIFLAAKCLAEVRNRLLVASTANKLLPKIKALTKYDLGYYYQHYFDEEETQLVQEIRTKAVTSVATTWKDDSETLPWLQQLATSDERDYVRCAALQELARSFKDDPDILPWLKKCATTDNDWTIRQAAVQELARGFRDDPDTLSIVKQRGTIDDSEYVRQTAVQELVKSFKDDQNTLPWLKGRTVADNSGAVRQVVVQELVRAFKNNPDTLSWLKQCAISDDWTVRQAAVQELARVFKNDSATLSILKQSVASDDNEYVRQAAVQELARVFKDDADTLSILKQSAIADNSFNVRQAAVQELARGFKDEPQTLPWLKARATIDNDKYVRRAAVQELARGFKHDPDTVSILKQRAVVDMHSDVRRASVQELARGFKHDPDTLPILKGRTTSDDNESVRRAAVQELARGFKHDPDTLSILKKRATSDKYANVRQAALQELARGFKDDPDILPILKKRAIADTHLDVRHTALQELTRSFKNHPDMFEVFYHCAMNDPFQREYNFQQNPRQLALESIIEQYPHHPQTIQLFRDRAHNDPDEQVRDFAGQKLRELDLMRNL</sequence>
<evidence type="ECO:0000256" key="2">
    <source>
        <dbReference type="ARBA" id="ARBA00022549"/>
    </source>
</evidence>
<dbReference type="InterPro" id="IPR016024">
    <property type="entry name" value="ARM-type_fold"/>
</dbReference>
<dbReference type="SUPFAM" id="SSF48371">
    <property type="entry name" value="ARM repeat"/>
    <property type="match status" value="1"/>
</dbReference>
<protein>
    <submittedName>
        <fullName evidence="6">HEAT repeat domain-containing protein</fullName>
    </submittedName>
</protein>
<name>A0ABR8D6E2_9NOST</name>
<accession>A0ABR8D6E2</accession>
<gene>
    <name evidence="6" type="ORF">H6G83_19365</name>
</gene>
<proteinExistence type="inferred from homology"/>
<dbReference type="SUPFAM" id="SSF52540">
    <property type="entry name" value="P-loop containing nucleoside triphosphate hydrolases"/>
    <property type="match status" value="1"/>
</dbReference>
<dbReference type="Proteomes" id="UP000661112">
    <property type="component" value="Unassembled WGS sequence"/>
</dbReference>
<dbReference type="InterPro" id="IPR011989">
    <property type="entry name" value="ARM-like"/>
</dbReference>
<dbReference type="InterPro" id="IPR007111">
    <property type="entry name" value="NACHT_NTPase"/>
</dbReference>
<keyword evidence="7" id="KW-1185">Reference proteome</keyword>
<dbReference type="SMART" id="SM00567">
    <property type="entry name" value="EZ_HEAT"/>
    <property type="match status" value="6"/>
</dbReference>
<organism evidence="6 7">
    <name type="scientific">Anabaena azotica FACHB-119</name>
    <dbReference type="NCBI Taxonomy" id="947527"/>
    <lineage>
        <taxon>Bacteria</taxon>
        <taxon>Bacillati</taxon>
        <taxon>Cyanobacteriota</taxon>
        <taxon>Cyanophyceae</taxon>
        <taxon>Nostocales</taxon>
        <taxon>Nostocaceae</taxon>
        <taxon>Anabaena</taxon>
        <taxon>Anabaena azotica</taxon>
    </lineage>
</organism>
<dbReference type="InterPro" id="IPR054569">
    <property type="entry name" value="NNH2"/>
</dbReference>